<evidence type="ECO:0000313" key="2">
    <source>
        <dbReference type="EMBL" id="KAG0269079.1"/>
    </source>
</evidence>
<dbReference type="PANTHER" id="PTHR46333">
    <property type="entry name" value="CYTOKINESIS PROTEIN 3"/>
    <property type="match status" value="1"/>
</dbReference>
<dbReference type="InterPro" id="IPR038765">
    <property type="entry name" value="Papain-like_cys_pep_sf"/>
</dbReference>
<name>A0A9P6UBD4_9FUNG</name>
<dbReference type="SUPFAM" id="SSF54001">
    <property type="entry name" value="Cysteine proteinases"/>
    <property type="match status" value="1"/>
</dbReference>
<dbReference type="OrthoDB" id="6129702at2759"/>
<dbReference type="EMBL" id="JAAAJB010000034">
    <property type="protein sequence ID" value="KAG0269079.1"/>
    <property type="molecule type" value="Genomic_DNA"/>
</dbReference>
<dbReference type="Pfam" id="PF01841">
    <property type="entry name" value="Transglut_core"/>
    <property type="match status" value="1"/>
</dbReference>
<comment type="caution">
    <text evidence="2">The sequence shown here is derived from an EMBL/GenBank/DDBJ whole genome shotgun (WGS) entry which is preliminary data.</text>
</comment>
<proteinExistence type="predicted"/>
<accession>A0A9P6UBD4</accession>
<dbReference type="Gene3D" id="3.10.620.30">
    <property type="match status" value="1"/>
</dbReference>
<feature type="domain" description="Transglutaminase-like" evidence="1">
    <location>
        <begin position="59"/>
        <end position="159"/>
    </location>
</feature>
<gene>
    <name evidence="2" type="ORF">DFQ27_004838</name>
</gene>
<evidence type="ECO:0000313" key="3">
    <source>
        <dbReference type="Proteomes" id="UP000807716"/>
    </source>
</evidence>
<dbReference type="PANTHER" id="PTHR46333:SF2">
    <property type="entry name" value="CYTOKINESIS PROTEIN 3"/>
    <property type="match status" value="1"/>
</dbReference>
<evidence type="ECO:0000259" key="1">
    <source>
        <dbReference type="Pfam" id="PF01841"/>
    </source>
</evidence>
<dbReference type="InterPro" id="IPR052557">
    <property type="entry name" value="CAP/Cytokinesis_protein"/>
</dbReference>
<keyword evidence="3" id="KW-1185">Reference proteome</keyword>
<sequence length="470" mass="50996">MAILALSKPVTTKDFCGERTDYSQVDFSSQDQHVAACPPSEAQSIARLSSYLTSPFVGDRIAQLRTIFTWIARNIRYNMAGFRSGNLGDNSAEAVLCSRTGVCAGYSNLFMALSAQQHLGVTMVVGDARGYGFKVGTRDRGGKHAWNAVEVNGEWLLIDSTWGSGGATSDDGGPRTGSGDDDPFNPYYFLVRPEQMIYTHWPTKAEEQFLDPPVCEDLYLELPAIQWAAWSIGLWPTAPYTSQVLHADDDFVELAIRMAPSTASSSSINNTPTVPRLKLAWNGSSLSNDELPIGPFWYAEDEETGDIVYSFRFFCPSQGTGELSVFAFVDGGAGGGVMKANRSLLYRVVNEGTGARFQPPLQQSPVAATPVVVVEPWTALIASGVQQKVCVRVVQTASKNSRSKAPTFVVIQNGGGGIMLRHPPTMLKEVKPGWFEVVRTFSPGEYFIGSSNGSALMPTSFSVLTSFNVK</sequence>
<dbReference type="InterPro" id="IPR002931">
    <property type="entry name" value="Transglutaminase-like"/>
</dbReference>
<protein>
    <recommendedName>
        <fullName evidence="1">Transglutaminase-like domain-containing protein</fullName>
    </recommendedName>
</protein>
<dbReference type="Proteomes" id="UP000807716">
    <property type="component" value="Unassembled WGS sequence"/>
</dbReference>
<dbReference type="AlphaFoldDB" id="A0A9P6UBD4"/>
<organism evidence="2 3">
    <name type="scientific">Actinomortierella ambigua</name>
    <dbReference type="NCBI Taxonomy" id="1343610"/>
    <lineage>
        <taxon>Eukaryota</taxon>
        <taxon>Fungi</taxon>
        <taxon>Fungi incertae sedis</taxon>
        <taxon>Mucoromycota</taxon>
        <taxon>Mortierellomycotina</taxon>
        <taxon>Mortierellomycetes</taxon>
        <taxon>Mortierellales</taxon>
        <taxon>Mortierellaceae</taxon>
        <taxon>Actinomortierella</taxon>
    </lineage>
</organism>
<reference evidence="2" key="1">
    <citation type="journal article" date="2020" name="Fungal Divers.">
        <title>Resolving the Mortierellaceae phylogeny through synthesis of multi-gene phylogenetics and phylogenomics.</title>
        <authorList>
            <person name="Vandepol N."/>
            <person name="Liber J."/>
            <person name="Desiro A."/>
            <person name="Na H."/>
            <person name="Kennedy M."/>
            <person name="Barry K."/>
            <person name="Grigoriev I.V."/>
            <person name="Miller A.N."/>
            <person name="O'Donnell K."/>
            <person name="Stajich J.E."/>
            <person name="Bonito G."/>
        </authorList>
    </citation>
    <scope>NUCLEOTIDE SEQUENCE</scope>
    <source>
        <strain evidence="2">BC1065</strain>
    </source>
</reference>
<dbReference type="GO" id="GO:0005737">
    <property type="term" value="C:cytoplasm"/>
    <property type="evidence" value="ECO:0007669"/>
    <property type="project" value="TreeGrafter"/>
</dbReference>